<dbReference type="Pfam" id="PF13306">
    <property type="entry name" value="LRR_5"/>
    <property type="match status" value="1"/>
</dbReference>
<dbReference type="InterPro" id="IPR026906">
    <property type="entry name" value="LRR_5"/>
</dbReference>
<sequence>MKKTLQLLCMVVFATATIQAQVVAIGGTVNINGVLYTVTNDAVGLETVNAGNYANEGATSGTDGTAIGALVIPASITSAGITYNVTGLEWQAFAGNTSITSVDLSALTITELPQQAFYGNPITSVILPSTVTKIGQSCFQNCSAVKSINTGNITDLSSQSAMGEMAALTSVDFSKVTTIGKRSFRSSNAITTLALPSITSLGDSSINSTSLTTLSIGSGLTSVNSNTFNSLPALTALYWNVVDPTTLSPTFTGSTLGNVTLYVPTEADVTAYKANAYWFGLGFKAIVAGTLSTNNLEQELGFSFYPNPTNGVVSIKSKQLNNASVGVYDLNGRVILNKTISGTSSEINMSNLASGIYLFKVQVEDAAFTKRIVKQ</sequence>
<evidence type="ECO:0000259" key="3">
    <source>
        <dbReference type="Pfam" id="PF18962"/>
    </source>
</evidence>
<proteinExistence type="predicted"/>
<organism evidence="4 5">
    <name type="scientific">Mariniflexile fucanivorans</name>
    <dbReference type="NCBI Taxonomy" id="264023"/>
    <lineage>
        <taxon>Bacteria</taxon>
        <taxon>Pseudomonadati</taxon>
        <taxon>Bacteroidota</taxon>
        <taxon>Flavobacteriia</taxon>
        <taxon>Flavobacteriales</taxon>
        <taxon>Flavobacteriaceae</taxon>
        <taxon>Mariniflexile</taxon>
    </lineage>
</organism>
<dbReference type="SUPFAM" id="SSF52058">
    <property type="entry name" value="L domain-like"/>
    <property type="match status" value="1"/>
</dbReference>
<feature type="domain" description="Secretion system C-terminal sorting" evidence="3">
    <location>
        <begin position="305"/>
        <end position="373"/>
    </location>
</feature>
<dbReference type="RefSeq" id="WP_165876142.1">
    <property type="nucleotide sequence ID" value="NZ_SLUP01000004.1"/>
</dbReference>
<dbReference type="AlphaFoldDB" id="A0A4R1RJD8"/>
<dbReference type="InterPro" id="IPR053139">
    <property type="entry name" value="Surface_bspA-like"/>
</dbReference>
<keyword evidence="1 2" id="KW-0732">Signal</keyword>
<dbReference type="PANTHER" id="PTHR45661">
    <property type="entry name" value="SURFACE ANTIGEN"/>
    <property type="match status" value="1"/>
</dbReference>
<comment type="caution">
    <text evidence="4">The sequence shown here is derived from an EMBL/GenBank/DDBJ whole genome shotgun (WGS) entry which is preliminary data.</text>
</comment>
<name>A0A4R1RJD8_9FLAO</name>
<feature type="signal peptide" evidence="2">
    <location>
        <begin position="1"/>
        <end position="20"/>
    </location>
</feature>
<keyword evidence="5" id="KW-1185">Reference proteome</keyword>
<dbReference type="Pfam" id="PF18962">
    <property type="entry name" value="Por_Secre_tail"/>
    <property type="match status" value="1"/>
</dbReference>
<reference evidence="4 5" key="1">
    <citation type="submission" date="2019-03" db="EMBL/GenBank/DDBJ databases">
        <title>Genomic Encyclopedia of Type Strains, Phase IV (KMG-IV): sequencing the most valuable type-strain genomes for metagenomic binning, comparative biology and taxonomic classification.</title>
        <authorList>
            <person name="Goeker M."/>
        </authorList>
    </citation>
    <scope>NUCLEOTIDE SEQUENCE [LARGE SCALE GENOMIC DNA]</scope>
    <source>
        <strain evidence="4 5">DSM 18792</strain>
    </source>
</reference>
<dbReference type="EMBL" id="SLUP01000004">
    <property type="protein sequence ID" value="TCL66254.1"/>
    <property type="molecule type" value="Genomic_DNA"/>
</dbReference>
<accession>A0A4R1RJD8</accession>
<evidence type="ECO:0000313" key="5">
    <source>
        <dbReference type="Proteomes" id="UP000295455"/>
    </source>
</evidence>
<dbReference type="Proteomes" id="UP000295455">
    <property type="component" value="Unassembled WGS sequence"/>
</dbReference>
<evidence type="ECO:0000256" key="1">
    <source>
        <dbReference type="ARBA" id="ARBA00022729"/>
    </source>
</evidence>
<evidence type="ECO:0000256" key="2">
    <source>
        <dbReference type="SAM" id="SignalP"/>
    </source>
</evidence>
<feature type="chain" id="PRO_5020553427" evidence="2">
    <location>
        <begin position="21"/>
        <end position="375"/>
    </location>
</feature>
<protein>
    <submittedName>
        <fullName evidence="4">Putative secreted protein (Por secretion system target)</fullName>
    </submittedName>
</protein>
<dbReference type="PANTHER" id="PTHR45661:SF3">
    <property type="entry name" value="IG-LIKE DOMAIN-CONTAINING PROTEIN"/>
    <property type="match status" value="1"/>
</dbReference>
<dbReference type="Gene3D" id="3.80.10.10">
    <property type="entry name" value="Ribonuclease Inhibitor"/>
    <property type="match status" value="1"/>
</dbReference>
<dbReference type="InterPro" id="IPR026444">
    <property type="entry name" value="Secre_tail"/>
</dbReference>
<dbReference type="InterPro" id="IPR032675">
    <property type="entry name" value="LRR_dom_sf"/>
</dbReference>
<dbReference type="NCBIfam" id="TIGR04183">
    <property type="entry name" value="Por_Secre_tail"/>
    <property type="match status" value="1"/>
</dbReference>
<evidence type="ECO:0000313" key="4">
    <source>
        <dbReference type="EMBL" id="TCL66254.1"/>
    </source>
</evidence>
<gene>
    <name evidence="4" type="ORF">EV196_104285</name>
</gene>